<name>A0A955HYM4_9BACT</name>
<dbReference type="AlphaFoldDB" id="A0A955HYM4"/>
<reference evidence="1" key="1">
    <citation type="submission" date="2020-04" db="EMBL/GenBank/DDBJ databases">
        <authorList>
            <person name="Zhang T."/>
        </authorList>
    </citation>
    <scope>NUCLEOTIDE SEQUENCE</scope>
    <source>
        <strain evidence="1">HKST-UBA16</strain>
    </source>
</reference>
<sequence>MSIKVFYTASYYGKKKYQKNYDQVLRAIERNEVDIISPELGGYEKVLSVSERSAVKSHDLVHYRAIRKGIQLCDATIIEISNEDFQLGHEATLAILNKKPVLCLSIYEDFSKKIDSPYFHGAHYNEFNLDFVVSDFIKKVSSNRLDQRFNLFLSRTQLEKLEKFSKEAKTTKSEYLRSLIEKN</sequence>
<comment type="caution">
    <text evidence="1">The sequence shown here is derived from an EMBL/GenBank/DDBJ whole genome shotgun (WGS) entry which is preliminary data.</text>
</comment>
<proteinExistence type="predicted"/>
<protein>
    <recommendedName>
        <fullName evidence="3">Nucleoside 2-deoxyribosyltransferase</fullName>
    </recommendedName>
</protein>
<evidence type="ECO:0000313" key="1">
    <source>
        <dbReference type="EMBL" id="MCA9374962.1"/>
    </source>
</evidence>
<dbReference type="Proteomes" id="UP000748332">
    <property type="component" value="Unassembled WGS sequence"/>
</dbReference>
<dbReference type="Gene3D" id="3.40.50.450">
    <property type="match status" value="1"/>
</dbReference>
<accession>A0A955HYM4</accession>
<organism evidence="1 2">
    <name type="scientific">Candidatus Dojkabacteria bacterium</name>
    <dbReference type="NCBI Taxonomy" id="2099670"/>
    <lineage>
        <taxon>Bacteria</taxon>
        <taxon>Candidatus Dojkabacteria</taxon>
    </lineage>
</organism>
<reference evidence="1" key="2">
    <citation type="journal article" date="2021" name="Microbiome">
        <title>Successional dynamics and alternative stable states in a saline activated sludge microbial community over 9 years.</title>
        <authorList>
            <person name="Wang Y."/>
            <person name="Ye J."/>
            <person name="Ju F."/>
            <person name="Liu L."/>
            <person name="Boyd J.A."/>
            <person name="Deng Y."/>
            <person name="Parks D.H."/>
            <person name="Jiang X."/>
            <person name="Yin X."/>
            <person name="Woodcroft B.J."/>
            <person name="Tyson G.W."/>
            <person name="Hugenholtz P."/>
            <person name="Polz M.F."/>
            <person name="Zhang T."/>
        </authorList>
    </citation>
    <scope>NUCLEOTIDE SEQUENCE</scope>
    <source>
        <strain evidence="1">HKST-UBA16</strain>
    </source>
</reference>
<dbReference type="EMBL" id="JAGQLM010000054">
    <property type="protein sequence ID" value="MCA9374962.1"/>
    <property type="molecule type" value="Genomic_DNA"/>
</dbReference>
<gene>
    <name evidence="1" type="ORF">KC622_01380</name>
</gene>
<evidence type="ECO:0000313" key="2">
    <source>
        <dbReference type="Proteomes" id="UP000748332"/>
    </source>
</evidence>
<evidence type="ECO:0008006" key="3">
    <source>
        <dbReference type="Google" id="ProtNLM"/>
    </source>
</evidence>